<evidence type="ECO:0000313" key="2">
    <source>
        <dbReference type="Proteomes" id="UP000594260"/>
    </source>
</evidence>
<dbReference type="AlphaFoldDB" id="A0A7M7J6K5"/>
<dbReference type="Proteomes" id="UP000594260">
    <property type="component" value="Unplaced"/>
</dbReference>
<dbReference type="RefSeq" id="XP_022647531.1">
    <property type="nucleotide sequence ID" value="XM_022791796.1"/>
</dbReference>
<name>A0A7M7J6K5_VARDE</name>
<dbReference type="SUPFAM" id="SSF54695">
    <property type="entry name" value="POZ domain"/>
    <property type="match status" value="1"/>
</dbReference>
<keyword evidence="2" id="KW-1185">Reference proteome</keyword>
<evidence type="ECO:0008006" key="3">
    <source>
        <dbReference type="Google" id="ProtNLM"/>
    </source>
</evidence>
<proteinExistence type="predicted"/>
<sequence length="491" mass="55183">MGGFTSRNRYRSLPQFESKTTNEAVPAWETWCTTLFRHRLYNTTLSQSAEQAQGSSRFEVEEISPKILKQLSKARRGARFKDGLVMLLGSDGAVKAHLKVLFAACWYFSNVPQYSYCYLNGFTKKGLTDLVNFIYHNELPSNVEQLLGLNQLAEHIRYKFLAAQTSKLLIEQYEAEGRGDQALPGLLNLTKKFSLPTLYDHLCVALARYTQVPSVLLRVSPAVLTDVLVQDCLAVDDEDQVASLVNKFYHLHPEYSSTDVASCVRYNFLSESAKRWFDFESGIVWAPRHAYTGHYLSVNLHVRRDRVKIACILIIDRVSPGRRPITICTIEDSSGYDTVSNSCVRPRLDHVAGAKEAAEYRSAVHIASVTSRRLLFVRLGSTVLRVDLYANACQVLSRDIAEFYVTSEGLVKTVNRLNGKETLITSRAHTVMAALLVTPCDRLVVKLDIDYMNGKMDNSYTNNSICAIDNKSNDCNRDEDPLLVTFTAAAN</sequence>
<dbReference type="EnsemblMetazoa" id="XM_022791796">
    <property type="protein sequence ID" value="XP_022647531"/>
    <property type="gene ID" value="LOC111244568"/>
</dbReference>
<accession>A0A7M7J6K5</accession>
<evidence type="ECO:0000313" key="1">
    <source>
        <dbReference type="EnsemblMetazoa" id="XP_022647531"/>
    </source>
</evidence>
<dbReference type="OrthoDB" id="10488245at2759"/>
<organism evidence="1 2">
    <name type="scientific">Varroa destructor</name>
    <name type="common">Honeybee mite</name>
    <dbReference type="NCBI Taxonomy" id="109461"/>
    <lineage>
        <taxon>Eukaryota</taxon>
        <taxon>Metazoa</taxon>
        <taxon>Ecdysozoa</taxon>
        <taxon>Arthropoda</taxon>
        <taxon>Chelicerata</taxon>
        <taxon>Arachnida</taxon>
        <taxon>Acari</taxon>
        <taxon>Parasitiformes</taxon>
        <taxon>Mesostigmata</taxon>
        <taxon>Gamasina</taxon>
        <taxon>Dermanyssoidea</taxon>
        <taxon>Varroidae</taxon>
        <taxon>Varroa</taxon>
    </lineage>
</organism>
<dbReference type="InterPro" id="IPR011333">
    <property type="entry name" value="SKP1/BTB/POZ_sf"/>
</dbReference>
<protein>
    <recommendedName>
        <fullName evidence="3">BTB domain-containing protein</fullName>
    </recommendedName>
</protein>
<dbReference type="InParanoid" id="A0A7M7J6K5"/>
<dbReference type="KEGG" id="vde:111244568"/>
<reference evidence="1" key="1">
    <citation type="submission" date="2021-01" db="UniProtKB">
        <authorList>
            <consortium name="EnsemblMetazoa"/>
        </authorList>
    </citation>
    <scope>IDENTIFICATION</scope>
</reference>
<dbReference type="GeneID" id="111244568"/>
<dbReference type="Gene3D" id="3.30.710.10">
    <property type="entry name" value="Potassium Channel Kv1.1, Chain A"/>
    <property type="match status" value="1"/>
</dbReference>